<evidence type="ECO:0000313" key="2">
    <source>
        <dbReference type="Proteomes" id="UP000237755"/>
    </source>
</evidence>
<sequence>MDFLELQQNLRDARLDPFLAYDGRYNRLSPRDYVPRYCRFAWSVQVHDDLPLPFSVSQRELFRPSRFPADREGPEPVYFSTAGQAYAYIWELIEPTSHAGPVDAITIADLPGEVSEWLAAVGWAPPQELFGNPFVASSGTQSLRIALTAAGYQVQLVDHIVLRNDPPSYSSELLEDVCRWLMLFVGARYERPLGHAIWGLLDRASAMERVQRFTLRQLGNAFLDSEGGGILDFLSHGPALDLVTPALLAEAQSAGFIVAQRAEPRSIRFSDYTLREQSDGYTISYRERNDDELLVRVHTVDELREKFSEIVRSR</sequence>
<dbReference type="RefSeq" id="WP_104475294.1">
    <property type="nucleotide sequence ID" value="NZ_MPZN01000024.1"/>
</dbReference>
<organism evidence="1 2">
    <name type="scientific">Microterricola pindariensis</name>
    <dbReference type="NCBI Taxonomy" id="478010"/>
    <lineage>
        <taxon>Bacteria</taxon>
        <taxon>Bacillati</taxon>
        <taxon>Actinomycetota</taxon>
        <taxon>Actinomycetes</taxon>
        <taxon>Micrococcales</taxon>
        <taxon>Microbacteriaceae</taxon>
        <taxon>Microterricola</taxon>
    </lineage>
</organism>
<dbReference type="EMBL" id="MPZN01000024">
    <property type="protein sequence ID" value="PPL18864.1"/>
    <property type="molecule type" value="Genomic_DNA"/>
</dbReference>
<keyword evidence="2" id="KW-1185">Reference proteome</keyword>
<comment type="caution">
    <text evidence="1">The sequence shown here is derived from an EMBL/GenBank/DDBJ whole genome shotgun (WGS) entry which is preliminary data.</text>
</comment>
<gene>
    <name evidence="1" type="ORF">GY24_08780</name>
</gene>
<proteinExistence type="predicted"/>
<dbReference type="Proteomes" id="UP000237755">
    <property type="component" value="Unassembled WGS sequence"/>
</dbReference>
<evidence type="ECO:0008006" key="3">
    <source>
        <dbReference type="Google" id="ProtNLM"/>
    </source>
</evidence>
<evidence type="ECO:0000313" key="1">
    <source>
        <dbReference type="EMBL" id="PPL18864.1"/>
    </source>
</evidence>
<protein>
    <recommendedName>
        <fullName evidence="3">RES domain-containing protein</fullName>
    </recommendedName>
</protein>
<reference evidence="1 2" key="1">
    <citation type="journal article" date="2008" name="Int. J. Syst. Evol. Microbiol.">
        <title>Leifsonia pindariensis sp. nov., isolated from the Pindari glacier of the Indian Himalayas, and emended description of the genus Leifsonia.</title>
        <authorList>
            <person name="Reddy G.S."/>
            <person name="Prabagaran S.R."/>
            <person name="Shivaji S."/>
        </authorList>
    </citation>
    <scope>NUCLEOTIDE SEQUENCE [LARGE SCALE GENOMIC DNA]</scope>
    <source>
        <strain evidence="1 2">PON 10</strain>
    </source>
</reference>
<accession>A0ABX5AWU9</accession>
<name>A0ABX5AWU9_9MICO</name>